<dbReference type="Gene3D" id="1.10.510.10">
    <property type="entry name" value="Transferase(Phosphotransferase) domain 1"/>
    <property type="match status" value="1"/>
</dbReference>
<keyword evidence="7" id="KW-0472">Membrane</keyword>
<dbReference type="EMBL" id="CM018042">
    <property type="protein sequence ID" value="KAA8532432.1"/>
    <property type="molecule type" value="Genomic_DNA"/>
</dbReference>
<dbReference type="PANTHER" id="PTHR47986:SF34">
    <property type="entry name" value="RECEPTOR-LIKE KINASE TMK2"/>
    <property type="match status" value="1"/>
</dbReference>
<evidence type="ECO:0000256" key="1">
    <source>
        <dbReference type="ARBA" id="ARBA00004167"/>
    </source>
</evidence>
<evidence type="ECO:0000313" key="10">
    <source>
        <dbReference type="EMBL" id="KAA8532432.1"/>
    </source>
</evidence>
<evidence type="ECO:0000256" key="6">
    <source>
        <dbReference type="ARBA" id="ARBA00022989"/>
    </source>
</evidence>
<accession>A0A5J5ARP8</accession>
<keyword evidence="8" id="KW-0675">Receptor</keyword>
<evidence type="ECO:0000256" key="8">
    <source>
        <dbReference type="ARBA" id="ARBA00023170"/>
    </source>
</evidence>
<evidence type="ECO:0000256" key="2">
    <source>
        <dbReference type="ARBA" id="ARBA00022614"/>
    </source>
</evidence>
<keyword evidence="9" id="KW-0325">Glycoprotein</keyword>
<gene>
    <name evidence="10" type="ORF">F0562_032465</name>
</gene>
<keyword evidence="4" id="KW-0732">Signal</keyword>
<reference evidence="10 11" key="1">
    <citation type="submission" date="2019-09" db="EMBL/GenBank/DDBJ databases">
        <title>A chromosome-level genome assembly of the Chinese tupelo Nyssa sinensis.</title>
        <authorList>
            <person name="Yang X."/>
            <person name="Kang M."/>
            <person name="Yang Y."/>
            <person name="Xiong H."/>
            <person name="Wang M."/>
            <person name="Zhang Z."/>
            <person name="Wang Z."/>
            <person name="Wu H."/>
            <person name="Ma T."/>
            <person name="Liu J."/>
            <person name="Xi Z."/>
        </authorList>
    </citation>
    <scope>NUCLEOTIDE SEQUENCE [LARGE SCALE GENOMIC DNA]</scope>
    <source>
        <strain evidence="10">J267</strain>
        <tissue evidence="10">Leaf</tissue>
    </source>
</reference>
<dbReference type="AlphaFoldDB" id="A0A5J5ARP8"/>
<keyword evidence="6" id="KW-1133">Transmembrane helix</keyword>
<evidence type="ECO:0000256" key="9">
    <source>
        <dbReference type="ARBA" id="ARBA00023180"/>
    </source>
</evidence>
<evidence type="ECO:0000256" key="3">
    <source>
        <dbReference type="ARBA" id="ARBA00022692"/>
    </source>
</evidence>
<evidence type="ECO:0008006" key="12">
    <source>
        <dbReference type="Google" id="ProtNLM"/>
    </source>
</evidence>
<dbReference type="Proteomes" id="UP000325577">
    <property type="component" value="Linkage Group LG19"/>
</dbReference>
<organism evidence="10 11">
    <name type="scientific">Nyssa sinensis</name>
    <dbReference type="NCBI Taxonomy" id="561372"/>
    <lineage>
        <taxon>Eukaryota</taxon>
        <taxon>Viridiplantae</taxon>
        <taxon>Streptophyta</taxon>
        <taxon>Embryophyta</taxon>
        <taxon>Tracheophyta</taxon>
        <taxon>Spermatophyta</taxon>
        <taxon>Magnoliopsida</taxon>
        <taxon>eudicotyledons</taxon>
        <taxon>Gunneridae</taxon>
        <taxon>Pentapetalae</taxon>
        <taxon>asterids</taxon>
        <taxon>Cornales</taxon>
        <taxon>Nyssaceae</taxon>
        <taxon>Nyssa</taxon>
    </lineage>
</organism>
<keyword evidence="5" id="KW-0677">Repeat</keyword>
<proteinExistence type="predicted"/>
<keyword evidence="2" id="KW-0433">Leucine-rich repeat</keyword>
<protein>
    <recommendedName>
        <fullName evidence="12">Reverse transcriptase zinc-binding domain-containing protein</fullName>
    </recommendedName>
</protein>
<dbReference type="GO" id="GO:0016020">
    <property type="term" value="C:membrane"/>
    <property type="evidence" value="ECO:0007669"/>
    <property type="project" value="UniProtKB-SubCell"/>
</dbReference>
<comment type="subcellular location">
    <subcellularLocation>
        <location evidence="1">Membrane</location>
        <topology evidence="1">Single-pass membrane protein</topology>
    </subcellularLocation>
</comment>
<keyword evidence="11" id="KW-1185">Reference proteome</keyword>
<keyword evidence="3" id="KW-0812">Transmembrane</keyword>
<sequence length="229" mass="26783">MELISRRQATYETLQDERVHVVAWFCRIHISKEKFRKAIDPTIDLDEESLAGIITVAELAGHCCERQPNQRPDMSHAVNVLSSRVESWKPADLAPRTCIEFDQGLKSYWVKKEETPHPLCAVEAETVNHPFFGCKFSKVIWEEIMHKCLLSREPVECQMELPWAIQHLKGKCFLAKIRRLFLAAIIYHIWKESNTRFWKKNCKSPKTVVQNRVAAWHNIPNMYSKRNVL</sequence>
<evidence type="ECO:0000256" key="5">
    <source>
        <dbReference type="ARBA" id="ARBA00022737"/>
    </source>
</evidence>
<name>A0A5J5ARP8_9ASTE</name>
<evidence type="ECO:0000313" key="11">
    <source>
        <dbReference type="Proteomes" id="UP000325577"/>
    </source>
</evidence>
<evidence type="ECO:0000256" key="7">
    <source>
        <dbReference type="ARBA" id="ARBA00023136"/>
    </source>
</evidence>
<evidence type="ECO:0000256" key="4">
    <source>
        <dbReference type="ARBA" id="ARBA00022729"/>
    </source>
</evidence>
<dbReference type="InterPro" id="IPR052422">
    <property type="entry name" value="Auxin_Ser/Thr_Kinase"/>
</dbReference>
<dbReference type="PANTHER" id="PTHR47986">
    <property type="entry name" value="OSJNBA0070M12.3 PROTEIN"/>
    <property type="match status" value="1"/>
</dbReference>
<dbReference type="OrthoDB" id="1607253at2759"/>